<gene>
    <name evidence="2" type="ORF">G6O67_002980</name>
</gene>
<reference evidence="2 3" key="1">
    <citation type="journal article" date="2020" name="Genome Biol. Evol.">
        <title>A new high-quality draft genome assembly of the Chinese cordyceps Ophiocordyceps sinensis.</title>
        <authorList>
            <person name="Shu R."/>
            <person name="Zhang J."/>
            <person name="Meng Q."/>
            <person name="Zhang H."/>
            <person name="Zhou G."/>
            <person name="Li M."/>
            <person name="Wu P."/>
            <person name="Zhao Y."/>
            <person name="Chen C."/>
            <person name="Qin Q."/>
        </authorList>
    </citation>
    <scope>NUCLEOTIDE SEQUENCE [LARGE SCALE GENOMIC DNA]</scope>
    <source>
        <strain evidence="2 3">IOZ07</strain>
    </source>
</reference>
<dbReference type="Proteomes" id="UP000557566">
    <property type="component" value="Unassembled WGS sequence"/>
</dbReference>
<feature type="region of interest" description="Disordered" evidence="1">
    <location>
        <begin position="1"/>
        <end position="32"/>
    </location>
</feature>
<dbReference type="EMBL" id="JAAVMX010000003">
    <property type="protein sequence ID" value="KAF4511159.1"/>
    <property type="molecule type" value="Genomic_DNA"/>
</dbReference>
<protein>
    <submittedName>
        <fullName evidence="2">Uncharacterized protein</fullName>
    </submittedName>
</protein>
<evidence type="ECO:0000256" key="1">
    <source>
        <dbReference type="SAM" id="MobiDB-lite"/>
    </source>
</evidence>
<dbReference type="OrthoDB" id="4948765at2759"/>
<evidence type="ECO:0000313" key="3">
    <source>
        <dbReference type="Proteomes" id="UP000557566"/>
    </source>
</evidence>
<feature type="compositionally biased region" description="Low complexity" evidence="1">
    <location>
        <begin position="20"/>
        <end position="32"/>
    </location>
</feature>
<keyword evidence="3" id="KW-1185">Reference proteome</keyword>
<accession>A0A8H4V7U5</accession>
<sequence length="86" mass="9978">MERVTKYHRSKSHRSKFRRLSPGSPTLSSPSTSTLALQANIAFDQQPDSIQQGKVIREKLQQRFVKLWSKDKNYTGEPYNLLDDKL</sequence>
<evidence type="ECO:0000313" key="2">
    <source>
        <dbReference type="EMBL" id="KAF4511159.1"/>
    </source>
</evidence>
<organism evidence="2 3">
    <name type="scientific">Ophiocordyceps sinensis</name>
    <dbReference type="NCBI Taxonomy" id="72228"/>
    <lineage>
        <taxon>Eukaryota</taxon>
        <taxon>Fungi</taxon>
        <taxon>Dikarya</taxon>
        <taxon>Ascomycota</taxon>
        <taxon>Pezizomycotina</taxon>
        <taxon>Sordariomycetes</taxon>
        <taxon>Hypocreomycetidae</taxon>
        <taxon>Hypocreales</taxon>
        <taxon>Ophiocordycipitaceae</taxon>
        <taxon>Ophiocordyceps</taxon>
    </lineage>
</organism>
<feature type="compositionally biased region" description="Basic residues" evidence="1">
    <location>
        <begin position="1"/>
        <end position="19"/>
    </location>
</feature>
<name>A0A8H4V7U5_9HYPO</name>
<dbReference type="AlphaFoldDB" id="A0A8H4V7U5"/>
<comment type="caution">
    <text evidence="2">The sequence shown here is derived from an EMBL/GenBank/DDBJ whole genome shotgun (WGS) entry which is preliminary data.</text>
</comment>
<proteinExistence type="predicted"/>